<dbReference type="Pfam" id="PF03737">
    <property type="entry name" value="RraA-like"/>
    <property type="match status" value="1"/>
</dbReference>
<comment type="similarity">
    <text evidence="3">Belongs to the class II aldolase/RraA-like family.</text>
</comment>
<dbReference type="PANTHER" id="PTHR33254">
    <property type="entry name" value="4-HYDROXY-4-METHYL-2-OXOGLUTARATE ALDOLASE 3-RELATED"/>
    <property type="match status" value="1"/>
</dbReference>
<dbReference type="CDD" id="cd16841">
    <property type="entry name" value="RraA_family"/>
    <property type="match status" value="1"/>
</dbReference>
<evidence type="ECO:0000256" key="7">
    <source>
        <dbReference type="ARBA" id="ARBA00016549"/>
    </source>
</evidence>
<dbReference type="GO" id="GO:0008168">
    <property type="term" value="F:methyltransferase activity"/>
    <property type="evidence" value="ECO:0007669"/>
    <property type="project" value="UniProtKB-KW"/>
</dbReference>
<keyword evidence="14" id="KW-1185">Reference proteome</keyword>
<keyword evidence="13" id="KW-0489">Methyltransferase</keyword>
<dbReference type="EC" id="4.1.1.112" evidence="6"/>
<evidence type="ECO:0000256" key="6">
    <source>
        <dbReference type="ARBA" id="ARBA00012947"/>
    </source>
</evidence>
<name>A0ABN6SJP8_9LACO</name>
<comment type="subunit">
    <text evidence="4">Homotrimer.</text>
</comment>
<dbReference type="EMBL" id="AP026803">
    <property type="protein sequence ID" value="BDR60562.1"/>
    <property type="molecule type" value="Genomic_DNA"/>
</dbReference>
<dbReference type="Proteomes" id="UP001321741">
    <property type="component" value="Chromosome"/>
</dbReference>
<dbReference type="InterPro" id="IPR036704">
    <property type="entry name" value="RraA/RraA-like_sf"/>
</dbReference>
<evidence type="ECO:0000256" key="2">
    <source>
        <dbReference type="ARBA" id="ARBA00001968"/>
    </source>
</evidence>
<dbReference type="PANTHER" id="PTHR33254:SF4">
    <property type="entry name" value="4-HYDROXY-4-METHYL-2-OXOGLUTARATE ALDOLASE 3-RELATED"/>
    <property type="match status" value="1"/>
</dbReference>
<evidence type="ECO:0000256" key="4">
    <source>
        <dbReference type="ARBA" id="ARBA00011233"/>
    </source>
</evidence>
<evidence type="ECO:0000256" key="8">
    <source>
        <dbReference type="ARBA" id="ARBA00025046"/>
    </source>
</evidence>
<evidence type="ECO:0000256" key="10">
    <source>
        <dbReference type="ARBA" id="ARBA00030169"/>
    </source>
</evidence>
<gene>
    <name evidence="13" type="primary">menG</name>
    <name evidence="13" type="ORF">KIM322_08230</name>
</gene>
<protein>
    <recommendedName>
        <fullName evidence="7">Putative 4-hydroxy-4-methyl-2-oxoglutarate aldolase</fullName>
        <ecNumber evidence="6">4.1.1.112</ecNumber>
        <ecNumber evidence="5">4.1.3.17</ecNumber>
    </recommendedName>
    <alternativeName>
        <fullName evidence="11">Oxaloacetate decarboxylase</fullName>
    </alternativeName>
    <alternativeName>
        <fullName evidence="9">Regulator of ribonuclease activity homolog</fullName>
    </alternativeName>
    <alternativeName>
        <fullName evidence="10">RraA-like protein</fullName>
    </alternativeName>
</protein>
<accession>A0ABN6SJP8</accession>
<evidence type="ECO:0000256" key="5">
    <source>
        <dbReference type="ARBA" id="ARBA00012213"/>
    </source>
</evidence>
<evidence type="ECO:0000256" key="3">
    <source>
        <dbReference type="ARBA" id="ARBA00008621"/>
    </source>
</evidence>
<dbReference type="Gene3D" id="3.50.30.40">
    <property type="entry name" value="Ribonuclease E inhibitor RraA/RraA-like"/>
    <property type="match status" value="1"/>
</dbReference>
<comment type="catalytic activity">
    <reaction evidence="12">
        <text>oxaloacetate + H(+) = pyruvate + CO2</text>
        <dbReference type="Rhea" id="RHEA:15641"/>
        <dbReference type="ChEBI" id="CHEBI:15361"/>
        <dbReference type="ChEBI" id="CHEBI:15378"/>
        <dbReference type="ChEBI" id="CHEBI:16452"/>
        <dbReference type="ChEBI" id="CHEBI:16526"/>
        <dbReference type="EC" id="4.1.1.112"/>
    </reaction>
</comment>
<dbReference type="GO" id="GO:0032259">
    <property type="term" value="P:methylation"/>
    <property type="evidence" value="ECO:0007669"/>
    <property type="project" value="UniProtKB-KW"/>
</dbReference>
<evidence type="ECO:0000256" key="1">
    <source>
        <dbReference type="ARBA" id="ARBA00001342"/>
    </source>
</evidence>
<dbReference type="SUPFAM" id="SSF89562">
    <property type="entry name" value="RraA-like"/>
    <property type="match status" value="1"/>
</dbReference>
<dbReference type="InterPro" id="IPR005493">
    <property type="entry name" value="RraA/RraA-like"/>
</dbReference>
<evidence type="ECO:0000256" key="12">
    <source>
        <dbReference type="ARBA" id="ARBA00047973"/>
    </source>
</evidence>
<comment type="function">
    <text evidence="8">Catalyzes the aldol cleavage of 4-hydroxy-4-methyl-2-oxoglutarate (HMG) into 2 molecules of pyruvate. Also contains a secondary oxaloacetate (OAA) decarboxylase activity due to the common pyruvate enolate transition state formed following C-C bond cleavage in the retro-aldol and decarboxylation reactions.</text>
</comment>
<evidence type="ECO:0000256" key="11">
    <source>
        <dbReference type="ARBA" id="ARBA00032305"/>
    </source>
</evidence>
<comment type="cofactor">
    <cofactor evidence="2">
        <name>a divalent metal cation</name>
        <dbReference type="ChEBI" id="CHEBI:60240"/>
    </cofactor>
</comment>
<proteinExistence type="inferred from homology"/>
<keyword evidence="13" id="KW-0808">Transferase</keyword>
<evidence type="ECO:0000313" key="13">
    <source>
        <dbReference type="EMBL" id="BDR60562.1"/>
    </source>
</evidence>
<evidence type="ECO:0000256" key="9">
    <source>
        <dbReference type="ARBA" id="ARBA00029596"/>
    </source>
</evidence>
<sequence>MQNGKRIYLKRKLPDQDLIQAYRELPASNVADCMNRTGAMAPRIKLMSQPQKEMCGPAFTVHNRPGDNLTLYAALKYCHEGDVLVIDNEEDNTRAVIGEVMMTWLRDQRHVAGVVVDGPMRDIDSLRNWDLPIYAVSTTPNGPYKEGPGEINVPVSCGGIAVNPGDLILGDGDGVIKIARAEAATLLARAQAFHQKDDAKAASYHEGTGDLAWIDNELKHKDYQIIDDYYRPES</sequence>
<comment type="catalytic activity">
    <reaction evidence="1">
        <text>4-hydroxy-4-methyl-2-oxoglutarate = 2 pyruvate</text>
        <dbReference type="Rhea" id="RHEA:22748"/>
        <dbReference type="ChEBI" id="CHEBI:15361"/>
        <dbReference type="ChEBI" id="CHEBI:58276"/>
        <dbReference type="EC" id="4.1.3.17"/>
    </reaction>
</comment>
<organism evidence="13 14">
    <name type="scientific">Lactobacillus xylocopicola</name>
    <dbReference type="NCBI Taxonomy" id="2976676"/>
    <lineage>
        <taxon>Bacteria</taxon>
        <taxon>Bacillati</taxon>
        <taxon>Bacillota</taxon>
        <taxon>Bacilli</taxon>
        <taxon>Lactobacillales</taxon>
        <taxon>Lactobacillaceae</taxon>
        <taxon>Lactobacillus</taxon>
    </lineage>
</organism>
<reference evidence="13 14" key="1">
    <citation type="journal article" date="2023" name="Microbiol. Spectr.">
        <title>Symbiosis of Carpenter Bees with Uncharacterized Lactic Acid Bacteria Showing NAD Auxotrophy.</title>
        <authorList>
            <person name="Kawasaki S."/>
            <person name="Ozawa K."/>
            <person name="Mori T."/>
            <person name="Yamamoto A."/>
            <person name="Ito M."/>
            <person name="Ohkuma M."/>
            <person name="Sakamoto M."/>
            <person name="Matsutani M."/>
        </authorList>
    </citation>
    <scope>NUCLEOTIDE SEQUENCE [LARGE SCALE GENOMIC DNA]</scope>
    <source>
        <strain evidence="13 14">Kim32-2</strain>
    </source>
</reference>
<dbReference type="EC" id="4.1.3.17" evidence="5"/>
<evidence type="ECO:0000313" key="14">
    <source>
        <dbReference type="Proteomes" id="UP001321741"/>
    </source>
</evidence>
<dbReference type="NCBIfam" id="NF004850">
    <property type="entry name" value="PRK06201.1"/>
    <property type="match status" value="1"/>
</dbReference>
<dbReference type="RefSeq" id="WP_317636821.1">
    <property type="nucleotide sequence ID" value="NZ_AP026803.1"/>
</dbReference>